<dbReference type="Pfam" id="PF01345">
    <property type="entry name" value="DUF11"/>
    <property type="match status" value="1"/>
</dbReference>
<dbReference type="Proteomes" id="UP000028525">
    <property type="component" value="Unassembled WGS sequence"/>
</dbReference>
<evidence type="ECO:0000256" key="1">
    <source>
        <dbReference type="SAM" id="MobiDB-lite"/>
    </source>
</evidence>
<feature type="compositionally biased region" description="Polar residues" evidence="1">
    <location>
        <begin position="55"/>
        <end position="72"/>
    </location>
</feature>
<evidence type="ECO:0000313" key="5">
    <source>
        <dbReference type="Proteomes" id="UP000028525"/>
    </source>
</evidence>
<feature type="domain" description="DUF11" evidence="3">
    <location>
        <begin position="452"/>
        <end position="556"/>
    </location>
</feature>
<reference evidence="4 5" key="1">
    <citation type="submission" date="2014-07" db="EMBL/GenBank/DDBJ databases">
        <title>Draft genome of Clostridium celerecrescens 152B isolated from sediments associated with methane hydrate from Krishna Godavari basin.</title>
        <authorList>
            <person name="Honkalas V.S."/>
            <person name="Dabir A.P."/>
            <person name="Arora P."/>
            <person name="Dhakephalkar P.K."/>
        </authorList>
    </citation>
    <scope>NUCLEOTIDE SEQUENCE [LARGE SCALE GENOMIC DNA]</scope>
    <source>
        <strain evidence="4 5">152B</strain>
    </source>
</reference>
<accession>A0A084JFA5</accession>
<proteinExistence type="predicted"/>
<keyword evidence="2" id="KW-0472">Membrane</keyword>
<organism evidence="4 5">
    <name type="scientific">Lacrimispora celerecrescens</name>
    <dbReference type="NCBI Taxonomy" id="29354"/>
    <lineage>
        <taxon>Bacteria</taxon>
        <taxon>Bacillati</taxon>
        <taxon>Bacillota</taxon>
        <taxon>Clostridia</taxon>
        <taxon>Lachnospirales</taxon>
        <taxon>Lachnospiraceae</taxon>
        <taxon>Lacrimispora</taxon>
    </lineage>
</organism>
<gene>
    <name evidence="4" type="ORF">IO98_20745</name>
</gene>
<protein>
    <recommendedName>
        <fullName evidence="3">DUF11 domain-containing protein</fullName>
    </recommendedName>
</protein>
<dbReference type="InterPro" id="IPR001434">
    <property type="entry name" value="OmcB-like_DUF11"/>
</dbReference>
<dbReference type="EMBL" id="JPME01000031">
    <property type="protein sequence ID" value="KEZ87639.1"/>
    <property type="molecule type" value="Genomic_DNA"/>
</dbReference>
<feature type="region of interest" description="Disordered" evidence="1">
    <location>
        <begin position="48"/>
        <end position="73"/>
    </location>
</feature>
<dbReference type="STRING" id="29354.IO98_20745"/>
<comment type="caution">
    <text evidence="4">The sequence shown here is derived from an EMBL/GenBank/DDBJ whole genome shotgun (WGS) entry which is preliminary data.</text>
</comment>
<dbReference type="OrthoDB" id="2020500at2"/>
<sequence>MNKNQKRIGWTVKLYASAGLIVTLIAGSVSLASLAEMEHIESMFGVKTEGKRARTQATPSQAEESLPSQLSAGLSDRKSLQELLEQETDNEDAIIPTWFQVSLNGIAIADSDHWNVTLKENQKIKSNTAVKHQLKVTIYPQAYGLGAGDSVSWNLGRIEGLSLDREFREELVLSGGVHVGDAMLCYTEDSNVILYTEFEEAVKRYSSITITYWYECGFIPVDEPTCIEFDLPGYDEPIPAVLLPEKETTAEAGEPTVEESRPQETTEAESSVEESRPQETTEAESSVEESSPQETTEAESSVEESSPQETTEAESSTEESSKQEPTEAEPATEESSSQATTEAESATEESSQQETTEAINPSKDYDSGGNSSSYREKTILAKETTAIPVTIPESMTETETAIDPQLKELEESQAQEQDLQNDQAAGEAGESNEVLDINISFGAEVAASHGTQSRILPNEILTYRMVLHNDSEEEIKDVRIRDYLPERTSFVSVGEEGIYGVVDGQQYITWILKSLLPGEEKELIFQVKVFLCTPPDFPVRNQVYWQADDSRSVNNQERPENQVDFPMVTIE</sequence>
<evidence type="ECO:0000259" key="3">
    <source>
        <dbReference type="Pfam" id="PF01345"/>
    </source>
</evidence>
<feature type="compositionally biased region" description="Low complexity" evidence="1">
    <location>
        <begin position="333"/>
        <end position="358"/>
    </location>
</feature>
<feature type="region of interest" description="Disordered" evidence="1">
    <location>
        <begin position="249"/>
        <end position="379"/>
    </location>
</feature>
<feature type="transmembrane region" description="Helical" evidence="2">
    <location>
        <begin position="12"/>
        <end position="35"/>
    </location>
</feature>
<name>A0A084JFA5_9FIRM</name>
<evidence type="ECO:0000313" key="4">
    <source>
        <dbReference type="EMBL" id="KEZ87639.1"/>
    </source>
</evidence>
<evidence type="ECO:0000256" key="2">
    <source>
        <dbReference type="SAM" id="Phobius"/>
    </source>
</evidence>
<keyword evidence="5" id="KW-1185">Reference proteome</keyword>
<keyword evidence="2" id="KW-0812">Transmembrane</keyword>
<keyword evidence="2" id="KW-1133">Transmembrane helix</keyword>
<dbReference type="RefSeq" id="WP_038284161.1">
    <property type="nucleotide sequence ID" value="NZ_JPME01000031.1"/>
</dbReference>
<dbReference type="AlphaFoldDB" id="A0A084JFA5"/>